<feature type="region of interest" description="Disordered" evidence="1">
    <location>
        <begin position="1"/>
        <end position="27"/>
    </location>
</feature>
<protein>
    <submittedName>
        <fullName evidence="2">Uncharacterized protein</fullName>
    </submittedName>
</protein>
<dbReference type="AlphaFoldDB" id="A0A8R1IN62"/>
<reference evidence="2" key="2">
    <citation type="submission" date="2022-06" db="UniProtKB">
        <authorList>
            <consortium name="EnsemblMetazoa"/>
        </authorList>
    </citation>
    <scope>IDENTIFICATION</scope>
    <source>
        <strain evidence="2">DF5081</strain>
    </source>
</reference>
<proteinExistence type="predicted"/>
<organism evidence="2 3">
    <name type="scientific">Caenorhabditis japonica</name>
    <dbReference type="NCBI Taxonomy" id="281687"/>
    <lineage>
        <taxon>Eukaryota</taxon>
        <taxon>Metazoa</taxon>
        <taxon>Ecdysozoa</taxon>
        <taxon>Nematoda</taxon>
        <taxon>Chromadorea</taxon>
        <taxon>Rhabditida</taxon>
        <taxon>Rhabditina</taxon>
        <taxon>Rhabditomorpha</taxon>
        <taxon>Rhabditoidea</taxon>
        <taxon>Rhabditidae</taxon>
        <taxon>Peloderinae</taxon>
        <taxon>Caenorhabditis</taxon>
    </lineage>
</organism>
<dbReference type="EnsemblMetazoa" id="CJA37354a.1">
    <property type="protein sequence ID" value="CJA37354a.1"/>
    <property type="gene ID" value="WBGene00213201"/>
</dbReference>
<evidence type="ECO:0000313" key="3">
    <source>
        <dbReference type="Proteomes" id="UP000005237"/>
    </source>
</evidence>
<name>A0A8R1IN62_CAEJA</name>
<dbReference type="Proteomes" id="UP000005237">
    <property type="component" value="Unassembled WGS sequence"/>
</dbReference>
<accession>A0A8R1IN62</accession>
<evidence type="ECO:0000256" key="1">
    <source>
        <dbReference type="SAM" id="MobiDB-lite"/>
    </source>
</evidence>
<sequence length="81" mass="9697">MMEMEMETMKMKKKKKEKKDEEEEGKAIWRVAKSGEVTCEIKEGDKSRDANPTENLFRSRRWLSLWTGLSFYRQCANFLNK</sequence>
<keyword evidence="3" id="KW-1185">Reference proteome</keyword>
<reference evidence="3" key="1">
    <citation type="submission" date="2010-08" db="EMBL/GenBank/DDBJ databases">
        <authorList>
            <consortium name="Caenorhabditis japonica Sequencing Consortium"/>
            <person name="Wilson R.K."/>
        </authorList>
    </citation>
    <scope>NUCLEOTIDE SEQUENCE [LARGE SCALE GENOMIC DNA]</scope>
    <source>
        <strain evidence="3">DF5081</strain>
    </source>
</reference>
<evidence type="ECO:0000313" key="2">
    <source>
        <dbReference type="EnsemblMetazoa" id="CJA37354a.1"/>
    </source>
</evidence>